<dbReference type="AlphaFoldDB" id="A0A3D9STW8"/>
<gene>
    <name evidence="2" type="ORF">DFJ69_4921</name>
</gene>
<keyword evidence="3" id="KW-1185">Reference proteome</keyword>
<organism evidence="2 3">
    <name type="scientific">Thermomonospora umbrina</name>
    <dbReference type="NCBI Taxonomy" id="111806"/>
    <lineage>
        <taxon>Bacteria</taxon>
        <taxon>Bacillati</taxon>
        <taxon>Actinomycetota</taxon>
        <taxon>Actinomycetes</taxon>
        <taxon>Streptosporangiales</taxon>
        <taxon>Thermomonosporaceae</taxon>
        <taxon>Thermomonospora</taxon>
    </lineage>
</organism>
<dbReference type="PANTHER" id="PTHR42305">
    <property type="entry name" value="MEMBRANE PROTEIN RV1733C-RELATED"/>
    <property type="match status" value="1"/>
</dbReference>
<dbReference type="OrthoDB" id="3542690at2"/>
<dbReference type="RefSeq" id="WP_116024719.1">
    <property type="nucleotide sequence ID" value="NZ_QTTT01000001.1"/>
</dbReference>
<keyword evidence="1" id="KW-0812">Transmembrane</keyword>
<reference evidence="2 3" key="1">
    <citation type="submission" date="2018-08" db="EMBL/GenBank/DDBJ databases">
        <title>Sequencing the genomes of 1000 actinobacteria strains.</title>
        <authorList>
            <person name="Klenk H.-P."/>
        </authorList>
    </citation>
    <scope>NUCLEOTIDE SEQUENCE [LARGE SCALE GENOMIC DNA]</scope>
    <source>
        <strain evidence="2 3">DSM 43927</strain>
    </source>
</reference>
<dbReference type="InterPro" id="IPR039708">
    <property type="entry name" value="MT1774/Rv1733c-like"/>
</dbReference>
<feature type="transmembrane region" description="Helical" evidence="1">
    <location>
        <begin position="34"/>
        <end position="59"/>
    </location>
</feature>
<evidence type="ECO:0000313" key="3">
    <source>
        <dbReference type="Proteomes" id="UP000256661"/>
    </source>
</evidence>
<feature type="transmembrane region" description="Helical" evidence="1">
    <location>
        <begin position="152"/>
        <end position="173"/>
    </location>
</feature>
<dbReference type="PANTHER" id="PTHR42305:SF1">
    <property type="entry name" value="MEMBRANE PROTEIN RV1733C-RELATED"/>
    <property type="match status" value="1"/>
</dbReference>
<dbReference type="Proteomes" id="UP000256661">
    <property type="component" value="Unassembled WGS sequence"/>
</dbReference>
<comment type="caution">
    <text evidence="2">The sequence shown here is derived from an EMBL/GenBank/DDBJ whole genome shotgun (WGS) entry which is preliminary data.</text>
</comment>
<proteinExistence type="predicted"/>
<accession>A0A3D9STW8</accession>
<evidence type="ECO:0000256" key="1">
    <source>
        <dbReference type="SAM" id="Phobius"/>
    </source>
</evidence>
<keyword evidence="1" id="KW-1133">Transmembrane helix</keyword>
<dbReference type="EMBL" id="QTTT01000001">
    <property type="protein sequence ID" value="REE99409.1"/>
    <property type="molecule type" value="Genomic_DNA"/>
</dbReference>
<protein>
    <submittedName>
        <fullName evidence="2">Uncharacterized protein</fullName>
    </submittedName>
</protein>
<keyword evidence="1" id="KW-0472">Membrane</keyword>
<evidence type="ECO:0000313" key="2">
    <source>
        <dbReference type="EMBL" id="REE99409.1"/>
    </source>
</evidence>
<sequence>MRRPEGGRVPTRLGRLRRRLGFDRNAMRRPVDRFQWAVGVALASVFLLVAPVLMGWAWVWSYDAGTRTERHEQQTRRQVTATVLGPAGTGGERYLHQTVRASWRAPDGGVRTGEIPAWRDARAGARQRIWVERDGTVTVRPRHHSRTLVDSGYATTGAALVTGLPLLGVYCLVRRRCDRVRDALWEADWARIDPHRIS</sequence>
<name>A0A3D9STW8_9ACTN</name>